<dbReference type="GO" id="GO:0051879">
    <property type="term" value="F:Hsp90 protein binding"/>
    <property type="evidence" value="ECO:0007669"/>
    <property type="project" value="InterPro"/>
</dbReference>
<dbReference type="GO" id="GO:0005634">
    <property type="term" value="C:nucleus"/>
    <property type="evidence" value="ECO:0007669"/>
    <property type="project" value="TreeGrafter"/>
</dbReference>
<comment type="similarity">
    <text evidence="3">Belongs to the TTC4 family.</text>
</comment>
<feature type="repeat" description="TPR" evidence="4">
    <location>
        <begin position="128"/>
        <end position="161"/>
    </location>
</feature>
<dbReference type="OMA" id="WRAAQCA"/>
<organism evidence="7 8">
    <name type="scientific">Grifola frondosa</name>
    <name type="common">Maitake</name>
    <name type="synonym">Polyporus frondosus</name>
    <dbReference type="NCBI Taxonomy" id="5627"/>
    <lineage>
        <taxon>Eukaryota</taxon>
        <taxon>Fungi</taxon>
        <taxon>Dikarya</taxon>
        <taxon>Basidiomycota</taxon>
        <taxon>Agaricomycotina</taxon>
        <taxon>Agaricomycetes</taxon>
        <taxon>Polyporales</taxon>
        <taxon>Grifolaceae</taxon>
        <taxon>Grifola</taxon>
    </lineage>
</organism>
<dbReference type="EMBL" id="LUGG01000003">
    <property type="protein sequence ID" value="OBZ76696.1"/>
    <property type="molecule type" value="Genomic_DNA"/>
</dbReference>
<accession>A0A1C7MJX8</accession>
<dbReference type="InterPro" id="IPR044059">
    <property type="entry name" value="Csn1/TTC4_wheel"/>
</dbReference>
<dbReference type="PANTHER" id="PTHR46035:SF1">
    <property type="entry name" value="TETRATRICOPEPTIDE REPEAT PROTEIN 4"/>
    <property type="match status" value="1"/>
</dbReference>
<dbReference type="GO" id="GO:0030544">
    <property type="term" value="F:Hsp70 protein binding"/>
    <property type="evidence" value="ECO:0007669"/>
    <property type="project" value="TreeGrafter"/>
</dbReference>
<comment type="caution">
    <text evidence="7">The sequence shown here is derived from an EMBL/GenBank/DDBJ whole genome shotgun (WGS) entry which is preliminary data.</text>
</comment>
<keyword evidence="2 4" id="KW-0802">TPR repeat</keyword>
<keyword evidence="8" id="KW-1185">Reference proteome</keyword>
<proteinExistence type="inferred from homology"/>
<dbReference type="Gene3D" id="1.25.40.10">
    <property type="entry name" value="Tetratricopeptide repeat domain"/>
    <property type="match status" value="1"/>
</dbReference>
<evidence type="ECO:0000256" key="2">
    <source>
        <dbReference type="ARBA" id="ARBA00022803"/>
    </source>
</evidence>
<dbReference type="SUPFAM" id="SSF48452">
    <property type="entry name" value="TPR-like"/>
    <property type="match status" value="1"/>
</dbReference>
<dbReference type="GO" id="GO:0005829">
    <property type="term" value="C:cytosol"/>
    <property type="evidence" value="ECO:0007669"/>
    <property type="project" value="TreeGrafter"/>
</dbReference>
<evidence type="ECO:0000256" key="5">
    <source>
        <dbReference type="SAM" id="MobiDB-lite"/>
    </source>
</evidence>
<evidence type="ECO:0000256" key="4">
    <source>
        <dbReference type="PROSITE-ProRule" id="PRU00339"/>
    </source>
</evidence>
<evidence type="ECO:0000256" key="1">
    <source>
        <dbReference type="ARBA" id="ARBA00022737"/>
    </source>
</evidence>
<name>A0A1C7MJX8_GRIFR</name>
<gene>
    <name evidence="7" type="primary">CNS1</name>
    <name evidence="7" type="ORF">A0H81_04020</name>
</gene>
<dbReference type="Proteomes" id="UP000092993">
    <property type="component" value="Unassembled WGS sequence"/>
</dbReference>
<dbReference type="SMART" id="SM00028">
    <property type="entry name" value="TPR"/>
    <property type="match status" value="3"/>
</dbReference>
<protein>
    <submittedName>
        <fullName evidence="7">Hsp70/Hsp90 co-chaperone CNS1</fullName>
    </submittedName>
</protein>
<evidence type="ECO:0000313" key="8">
    <source>
        <dbReference type="Proteomes" id="UP000092993"/>
    </source>
</evidence>
<feature type="domain" description="Cns1/TTC4 wheel" evidence="6">
    <location>
        <begin position="228"/>
        <end position="353"/>
    </location>
</feature>
<evidence type="ECO:0000259" key="6">
    <source>
        <dbReference type="Pfam" id="PF18972"/>
    </source>
</evidence>
<keyword evidence="1" id="KW-0677">Repeat</keyword>
<feature type="compositionally biased region" description="Basic and acidic residues" evidence="5">
    <location>
        <begin position="175"/>
        <end position="190"/>
    </location>
</feature>
<dbReference type="InterPro" id="IPR019734">
    <property type="entry name" value="TPR_rpt"/>
</dbReference>
<dbReference type="PROSITE" id="PS50005">
    <property type="entry name" value="TPR"/>
    <property type="match status" value="1"/>
</dbReference>
<dbReference type="AlphaFoldDB" id="A0A1C7MJX8"/>
<dbReference type="CDD" id="cd21377">
    <property type="entry name" value="CTWD_Cns1-like"/>
    <property type="match status" value="1"/>
</dbReference>
<dbReference type="OrthoDB" id="1724687at2759"/>
<feature type="region of interest" description="Disordered" evidence="5">
    <location>
        <begin position="175"/>
        <end position="199"/>
    </location>
</feature>
<dbReference type="GO" id="GO:0006457">
    <property type="term" value="P:protein folding"/>
    <property type="evidence" value="ECO:0007669"/>
    <property type="project" value="TreeGrafter"/>
</dbReference>
<evidence type="ECO:0000256" key="3">
    <source>
        <dbReference type="ARBA" id="ARBA00023602"/>
    </source>
</evidence>
<dbReference type="InterPro" id="IPR011990">
    <property type="entry name" value="TPR-like_helical_dom_sf"/>
</dbReference>
<sequence>MASAPIFPQPASIDDQLASLDKIPLFMKSLPSEGADDTAISALQSLAYEGTPDEIAQNFKDQGNDYFKGRRYREAHGFYSQGIDAKPTDQMILEALLCNRAACNLELKNYGSVLKDCSKAISINPRSSKAYYRSTLALVALDRLEEALDCCDRCLQFDPDNKDVQDARVKAADLEDKRDRKERERQEKLLKEKHRKQQLKKAFSERNLIIVSNPEGPSNNPYEPSFDPEDLTNNTLILPVFFLYPQYATSDLISHFVENTAFAAHLSDMFPPNAAIPEWDKNKEYVNGQLAVYAMTHRKRLLKVGKKTTLEDVCKAARGKDGEPKDGLELKDGCLTFVVLPKGEVEQRWVEDYKRARDS</sequence>
<dbReference type="Pfam" id="PF18972">
    <property type="entry name" value="Wheel"/>
    <property type="match status" value="1"/>
</dbReference>
<dbReference type="STRING" id="5627.A0A1C7MJX8"/>
<reference evidence="7 8" key="1">
    <citation type="submission" date="2016-03" db="EMBL/GenBank/DDBJ databases">
        <title>Whole genome sequencing of Grifola frondosa 9006-11.</title>
        <authorList>
            <person name="Min B."/>
            <person name="Park H."/>
            <person name="Kim J.-G."/>
            <person name="Cho H."/>
            <person name="Oh Y.-L."/>
            <person name="Kong W.-S."/>
            <person name="Choi I.-G."/>
        </authorList>
    </citation>
    <scope>NUCLEOTIDE SEQUENCE [LARGE SCALE GENOMIC DNA]</scope>
    <source>
        <strain evidence="7 8">9006-11</strain>
    </source>
</reference>
<evidence type="ECO:0000313" key="7">
    <source>
        <dbReference type="EMBL" id="OBZ76696.1"/>
    </source>
</evidence>
<dbReference type="PANTHER" id="PTHR46035">
    <property type="entry name" value="TETRATRICOPEPTIDE REPEAT PROTEIN 4"/>
    <property type="match status" value="1"/>
</dbReference>